<name>A0A853AWJ2_9PSEU</name>
<feature type="transmembrane region" description="Helical" evidence="1">
    <location>
        <begin position="75"/>
        <end position="92"/>
    </location>
</feature>
<dbReference type="EMBL" id="JACCFK010000001">
    <property type="protein sequence ID" value="NYI87060.1"/>
    <property type="molecule type" value="Genomic_DNA"/>
</dbReference>
<feature type="transmembrane region" description="Helical" evidence="1">
    <location>
        <begin position="50"/>
        <end position="68"/>
    </location>
</feature>
<reference evidence="2 3" key="1">
    <citation type="submission" date="2020-07" db="EMBL/GenBank/DDBJ databases">
        <title>Sequencing the genomes of 1000 actinobacteria strains.</title>
        <authorList>
            <person name="Klenk H.-P."/>
        </authorList>
    </citation>
    <scope>NUCLEOTIDE SEQUENCE [LARGE SCALE GENOMIC DNA]</scope>
    <source>
        <strain evidence="2 3">DSM 104006</strain>
    </source>
</reference>
<proteinExistence type="predicted"/>
<accession>A0A853AWJ2</accession>
<dbReference type="AlphaFoldDB" id="A0A853AWJ2"/>
<keyword evidence="3" id="KW-1185">Reference proteome</keyword>
<evidence type="ECO:0000313" key="2">
    <source>
        <dbReference type="EMBL" id="NYI87060.1"/>
    </source>
</evidence>
<gene>
    <name evidence="2" type="ORF">HNR02_000383</name>
</gene>
<keyword evidence="1" id="KW-0472">Membrane</keyword>
<evidence type="ECO:0000256" key="1">
    <source>
        <dbReference type="SAM" id="Phobius"/>
    </source>
</evidence>
<keyword evidence="1" id="KW-0812">Transmembrane</keyword>
<feature type="transmembrane region" description="Helical" evidence="1">
    <location>
        <begin position="104"/>
        <end position="125"/>
    </location>
</feature>
<dbReference type="Proteomes" id="UP000549616">
    <property type="component" value="Unassembled WGS sequence"/>
</dbReference>
<keyword evidence="1" id="KW-1133">Transmembrane helix</keyword>
<sequence length="139" mass="14820">MSLTLFALTGLVVGCWATFLPESFYSDFPGVRPGYVSVDGPYNQHLVRDVGAMFLALGALTVGAMIVRTTTVTRLTGLAWLVFSVPHAFYHFTHLHVFQPLDQALNVVGLSALVLLALVLVVLPAKVSGAGGPARSRVP</sequence>
<evidence type="ECO:0000313" key="3">
    <source>
        <dbReference type="Proteomes" id="UP000549616"/>
    </source>
</evidence>
<comment type="caution">
    <text evidence="2">The sequence shown here is derived from an EMBL/GenBank/DDBJ whole genome shotgun (WGS) entry which is preliminary data.</text>
</comment>
<organism evidence="2 3">
    <name type="scientific">Amycolatopsis endophytica</name>
    <dbReference type="NCBI Taxonomy" id="860233"/>
    <lineage>
        <taxon>Bacteria</taxon>
        <taxon>Bacillati</taxon>
        <taxon>Actinomycetota</taxon>
        <taxon>Actinomycetes</taxon>
        <taxon>Pseudonocardiales</taxon>
        <taxon>Pseudonocardiaceae</taxon>
        <taxon>Amycolatopsis</taxon>
    </lineage>
</organism>
<protein>
    <submittedName>
        <fullName evidence="2">Uncharacterized protein</fullName>
    </submittedName>
</protein>